<dbReference type="OrthoDB" id="9807134at2"/>
<dbReference type="Proteomes" id="UP000194003">
    <property type="component" value="Unassembled WGS sequence"/>
</dbReference>
<dbReference type="Pfam" id="PF00497">
    <property type="entry name" value="SBP_bac_3"/>
    <property type="match status" value="1"/>
</dbReference>
<evidence type="ECO:0000256" key="2">
    <source>
        <dbReference type="SAM" id="Phobius"/>
    </source>
</evidence>
<dbReference type="PANTHER" id="PTHR35936:SF17">
    <property type="entry name" value="ARGININE-BINDING EXTRACELLULAR PROTEIN ARTP"/>
    <property type="match status" value="1"/>
</dbReference>
<dbReference type="Gene3D" id="3.40.190.10">
    <property type="entry name" value="Periplasmic binding protein-like II"/>
    <property type="match status" value="2"/>
</dbReference>
<keyword evidence="2" id="KW-0812">Transmembrane</keyword>
<feature type="domain" description="Solute-binding protein family 3/N-terminal" evidence="3">
    <location>
        <begin position="138"/>
        <end position="364"/>
    </location>
</feature>
<dbReference type="SUPFAM" id="SSF53850">
    <property type="entry name" value="Periplasmic binding protein-like II"/>
    <property type="match status" value="1"/>
</dbReference>
<sequence>MSEPARHKPPDTALIALILALAVGLAVAVWRMAPPMFEATVDQVMAEWDANGVGVVHTQGCEALYYDAHDKTDDTMRVSVRQALFALAQKRGGAYRIGDMRDAGLTHHRRCVTIEARLIPHDGPAAQSVEELFESAHILRVAVRDKQPSISARNANGQWRGAAIDFARSVARELGREARFTPVTSAEEALAAIRFGIADIAIARIVRTPERAVRTWLSDPYFFTGQGLASFQVEDAEQLTRHEQLNRPHVKIVAVKGSVALNLARKRYPKAVLVPVSEAKLIPAKARWLRKQYGDRHHILVAADEWDIITWPDAYAVRIDGKPLLSRNDHYAAAAASEALRDVVNHVIAKDRIIYSYRKWLQHIATFEAFQ</sequence>
<dbReference type="EMBL" id="LVJN01000020">
    <property type="protein sequence ID" value="OSM01435.1"/>
    <property type="molecule type" value="Genomic_DNA"/>
</dbReference>
<keyword evidence="1" id="KW-0732">Signal</keyword>
<feature type="transmembrane region" description="Helical" evidence="2">
    <location>
        <begin position="12"/>
        <end position="33"/>
    </location>
</feature>
<evidence type="ECO:0000313" key="4">
    <source>
        <dbReference type="EMBL" id="OSM01435.1"/>
    </source>
</evidence>
<evidence type="ECO:0000259" key="3">
    <source>
        <dbReference type="SMART" id="SM00062"/>
    </source>
</evidence>
<dbReference type="PANTHER" id="PTHR35936">
    <property type="entry name" value="MEMBRANE-BOUND LYTIC MUREIN TRANSGLYCOSYLASE F"/>
    <property type="match status" value="1"/>
</dbReference>
<dbReference type="SMART" id="SM00062">
    <property type="entry name" value="PBPb"/>
    <property type="match status" value="1"/>
</dbReference>
<protein>
    <recommendedName>
        <fullName evidence="3">Solute-binding protein family 3/N-terminal domain-containing protein</fullName>
    </recommendedName>
</protein>
<organism evidence="4 5">
    <name type="scientific">Magnetofaba australis IT-1</name>
    <dbReference type="NCBI Taxonomy" id="1434232"/>
    <lineage>
        <taxon>Bacteria</taxon>
        <taxon>Pseudomonadati</taxon>
        <taxon>Pseudomonadota</taxon>
        <taxon>Magnetococcia</taxon>
        <taxon>Magnetococcales</taxon>
        <taxon>Magnetococcaceae</taxon>
        <taxon>Magnetofaba</taxon>
    </lineage>
</organism>
<keyword evidence="2" id="KW-1133">Transmembrane helix</keyword>
<evidence type="ECO:0000256" key="1">
    <source>
        <dbReference type="ARBA" id="ARBA00022729"/>
    </source>
</evidence>
<accession>A0A1Y2K324</accession>
<dbReference type="RefSeq" id="WP_085442889.1">
    <property type="nucleotide sequence ID" value="NZ_LVJN01000020.1"/>
</dbReference>
<reference evidence="4 5" key="1">
    <citation type="journal article" date="2016" name="BMC Genomics">
        <title>Combined genomic and structural analyses of a cultured magnetotactic bacterium reveals its niche adaptation to a dynamic environment.</title>
        <authorList>
            <person name="Araujo A.C."/>
            <person name="Morillo V."/>
            <person name="Cypriano J."/>
            <person name="Teixeira L.C."/>
            <person name="Leao P."/>
            <person name="Lyra S."/>
            <person name="Almeida L.G."/>
            <person name="Bazylinski D.A."/>
            <person name="Vasconcellos A.T."/>
            <person name="Abreu F."/>
            <person name="Lins U."/>
        </authorList>
    </citation>
    <scope>NUCLEOTIDE SEQUENCE [LARGE SCALE GENOMIC DNA]</scope>
    <source>
        <strain evidence="4 5">IT-1</strain>
    </source>
</reference>
<proteinExistence type="predicted"/>
<keyword evidence="2" id="KW-0472">Membrane</keyword>
<gene>
    <name evidence="4" type="ORF">MAIT1_01395</name>
</gene>
<evidence type="ECO:0000313" key="5">
    <source>
        <dbReference type="Proteomes" id="UP000194003"/>
    </source>
</evidence>
<dbReference type="STRING" id="1434232.MAIT1_01395"/>
<keyword evidence="5" id="KW-1185">Reference proteome</keyword>
<dbReference type="InterPro" id="IPR001638">
    <property type="entry name" value="Solute-binding_3/MltF_N"/>
</dbReference>
<comment type="caution">
    <text evidence="4">The sequence shown here is derived from an EMBL/GenBank/DDBJ whole genome shotgun (WGS) entry which is preliminary data.</text>
</comment>
<dbReference type="AlphaFoldDB" id="A0A1Y2K324"/>
<name>A0A1Y2K324_9PROT</name>